<feature type="domain" description="Laminin G" evidence="20">
    <location>
        <begin position="3533"/>
        <end position="3717"/>
    </location>
</feature>
<feature type="domain" description="Cadherin" evidence="22">
    <location>
        <begin position="2963"/>
        <end position="3068"/>
    </location>
</feature>
<dbReference type="PANTHER" id="PTHR24027:SF422">
    <property type="entry name" value="CADHERIN DOMAIN-CONTAINING PROTEIN"/>
    <property type="match status" value="1"/>
</dbReference>
<dbReference type="FunFam" id="2.60.40.60:FF:000039">
    <property type="entry name" value="FAT atypical cadherin 3"/>
    <property type="match status" value="1"/>
</dbReference>
<evidence type="ECO:0000256" key="17">
    <source>
        <dbReference type="PROSITE-ProRule" id="PRU00076"/>
    </source>
</evidence>
<reference evidence="23" key="1">
    <citation type="submission" date="2025-08" db="UniProtKB">
        <authorList>
            <consortium name="Ensembl"/>
        </authorList>
    </citation>
    <scope>IDENTIFICATION</scope>
</reference>
<dbReference type="FunFam" id="2.60.40.60:FF:000135">
    <property type="entry name" value="cadherin-23 isoform X1"/>
    <property type="match status" value="1"/>
</dbReference>
<dbReference type="GO" id="GO:0050793">
    <property type="term" value="P:regulation of developmental process"/>
    <property type="evidence" value="ECO:0007669"/>
    <property type="project" value="UniProtKB-ARBA"/>
</dbReference>
<evidence type="ECO:0000259" key="22">
    <source>
        <dbReference type="PROSITE" id="PS50268"/>
    </source>
</evidence>
<dbReference type="PROSITE" id="PS50268">
    <property type="entry name" value="CADHERIN_2"/>
    <property type="match status" value="30"/>
</dbReference>
<feature type="domain" description="Cadherin" evidence="22">
    <location>
        <begin position="345"/>
        <end position="455"/>
    </location>
</feature>
<feature type="disulfide bond" evidence="17">
    <location>
        <begin position="3522"/>
        <end position="3531"/>
    </location>
</feature>
<dbReference type="FunFam" id="2.60.40.60:FF:000154">
    <property type="entry name" value="FAT atypical cadherin 4"/>
    <property type="match status" value="1"/>
</dbReference>
<feature type="domain" description="Cadherin" evidence="22">
    <location>
        <begin position="1523"/>
        <end position="1608"/>
    </location>
</feature>
<feature type="domain" description="Cadherin" evidence="22">
    <location>
        <begin position="669"/>
        <end position="772"/>
    </location>
</feature>
<dbReference type="SMART" id="SM00181">
    <property type="entry name" value="EGF"/>
    <property type="match status" value="6"/>
</dbReference>
<feature type="domain" description="Cadherin" evidence="22">
    <location>
        <begin position="2753"/>
        <end position="2856"/>
    </location>
</feature>
<dbReference type="PROSITE" id="PS00022">
    <property type="entry name" value="EGF_1"/>
    <property type="match status" value="7"/>
</dbReference>
<feature type="compositionally biased region" description="Basic and acidic residues" evidence="18">
    <location>
        <begin position="4375"/>
        <end position="4387"/>
    </location>
</feature>
<dbReference type="Pfam" id="PF02210">
    <property type="entry name" value="Laminin_G_2"/>
    <property type="match status" value="2"/>
</dbReference>
<feature type="domain" description="Cadherin" evidence="22">
    <location>
        <begin position="1295"/>
        <end position="1399"/>
    </location>
</feature>
<dbReference type="InterPro" id="IPR015919">
    <property type="entry name" value="Cadherin-like_sf"/>
</dbReference>
<keyword evidence="11" id="KW-0325">Glycoprotein</keyword>
<feature type="transmembrane region" description="Helical" evidence="19">
    <location>
        <begin position="4057"/>
        <end position="4083"/>
    </location>
</feature>
<dbReference type="GO" id="GO:0001736">
    <property type="term" value="P:establishment of planar polarity"/>
    <property type="evidence" value="ECO:0007669"/>
    <property type="project" value="UniProtKB-ARBA"/>
</dbReference>
<feature type="domain" description="Cadherin" evidence="22">
    <location>
        <begin position="2023"/>
        <end position="2123"/>
    </location>
</feature>
<dbReference type="InterPro" id="IPR018097">
    <property type="entry name" value="EGF_Ca-bd_CS"/>
</dbReference>
<sequence length="4548" mass="496698">MELGTREGRGHAQTANDRAGGREFSQVGLLFSVRAVNGTLPQVSLNRQARFGYISFDRRFFFFFFCVQSCKPEGGVIYTSSVIDREVLPSNIINVVVLSSQPTYPTEVRIVVLDINDNAPVFPDASIVVSFKEDASSGRQVILDTATDADIGSNGVDHTTYRIVSGNEQRKFRLDITVNPSGEGAFLHLVSTGGLDRELTPFYQLLIQVEDKGEPKKFGYLQVNVTIQDINDNPPAFDQDHYQTSVFEDAAIGSSVLQITAADLDEGANADITYFLDEGTPFQIDPKAGTVIIKEGLDYETRKEYSLTIHAVDKGVPSLSGRSEATIKLLDVNDNDPVVKFRYFPTTSKFASVDENAQVGTVVALLTVSDSDSSTANGNISVSILGGNEQRHFEVHSSPVPNLSLIKVASVLDRERISSYNLTVSVSDNGRPVARSSFASLVIFVNDINDHPPIFQEAVYRVDISEDIPKGSYIKGVSATDGDSGQNANLRYSLVSGNSLGWFAISENSGLVTSAAELDREIASQIVLNISAKDQGLQPKISYTKLIVNINDVNDQIPTFTQSTYHISLTEHSPAGSELVVLSATDSDLGANGTVRFSFDPETPMSIQNKFRLDAVSGRLSTATELDREEEGFYLLHIKATDAGTPPLYSICKVNITLQDANDNSPVFYPVQYFANIKENEPSGSFVTTVTASDPDLGRNGTVKYAITAGDSYKFHINSNSGKIMTLVPLDREEKTSYQLQVTATDGGGLRSNTQAIVTVTVVDTQDNPPVFSQKEYSFVMFENVAVDTIIGTVSATTVDLNTNITYLIASGDQRGLFAIKGSTGQITASGLIDREEQAFYQLRVIARGGEVTGEALVNITVKDLNDNAPHFIHNVEHVSAVENWATGHQIFQAKASDPDEGTNGVVKYSLKQNPKGLFHIHERHGLITLTGPLEVTTSSYQVEVVASDLGVPQRTSSLILTISVYDVNDNAPVFDQLSYEVTILESEPVNSRFFKVEASDKDSGLNGEIVYDIVSGNTNDVFGIFPDGQFYIKAELDREVQDRYSLLVVAKDRAVEPLSASVNVTILLDDVNDNRPLFNSTNYVFHFEEEQERGSFVGLVFTEDKDFGPNSEVRYSFETPQPNFELNAISGALTSTLQLDRESLMRQRGAAVFSFTVVSSDQGLPKPLKDQAKVQVYIQDINDNPPKFTKDIYQASISESAQNMTQLLRVLASDVDENKNGLVRYDIMEGNEEKQFSIDSTSGQVTLVGKLDYETTPFYSLKIMAEDSGIVPLSSTCVLSISVLDDNDNSPSFPKSILTVDVLENMRIGELVASVTATDSDSGSNADITYSISATNNHGTFSISPNTGSIFLVKKLDYETQSLYKLNITAKDSGRPSRSSTIPVIIHVRDFNDNPPVFTPGDIFKSIPENLPLSTSVMTITAHDTDADINGQLEYSIVMQTPRGGHFRIDPTSGVIITNKEIDREFSNLFELTIKATDQAVPVEFRRFALKNVTIWVTDQNDNIPVFISQNALVAESNIVIGSILTTVVAFDPDEGANGEVEYELLRGDSDTFIMDRYSGDIRLASQLVPSKLIYSLTVSATDHGTDRKTSRTELTIILQGSDGPVFSQPKYITILKEGQPPGTNVISLDASSPRGTGTKVEFFIVSVRSGGKAAGRLFTIGRHSGMIQTAAELDREQGSDLYLIDVYAIEADASQPRTQHAEVSIILLDVNDCPPTFTSQKTAYIQENTPVDTLVFRAQASDADSGPNSYVEYSLKGPFGNKFSIGNIDGGVTLVGELDREEMANYSLTIVATDKGEPPLSSSMEVTMMVLDVNDNTPSFSQNIYDIEIEENTLSGTDILQVFASDADEGTNGQIRFSIAGGNLSSDFRIDSVTGVISVAKLLDREMRSVYSLLVQAADRGSSPRVDRTTVNIVLLDVNDCAPVFELSPYSVSVQENLGNLPKNILQASARHLCDLNYRKYVYNRAFTICLVQKTLFGLHARASYQLLVVASDGGQPTPLSSSATVSVVVADINDNPPRFHHHPYVTHIPASTSTGSLVFAVTVTDEDSGSNAQLHYSLTGRNSEKFRIDPIRGAITANEKLTGSSEVTFTVHVKDGGTNPKTDSTTVTVRFVTGGDFPQIRIKEKVFTFPENQPTNTVVTKVTGSSPRAGSLSYYIASGNLDNAFHIDQLSGEMSIKKPLDYENIEKYVLWIEARDQGFPPYSAYEKVEIAVLDVNDNHPTFEQEPFHAEILENLSPQRVLIVSAFDQDSGPNGQLDYAIIEGNKENSFSINRATGEIRTTRPLDREKVSQYALRVKATDRGSPPKSTAVKVLISVLDVNDNAPRFSKIFSATVPENAPVGFTVTRVTTTDEDAGANAISRYSISDASLPFIIHPSTGDITISRPLNREDTNHYIANVSAHDSGWTVSTDVTIFVTDVNDNAPRFSKPSYYLDYPELTEVGSIVTQVSATDPDEGFNGKIFYFIRSQTEYFRINSSSGEIFVKQQLRYQNSSGHSNINVNRHSFIVTASDRGIKPLMSETTVIINVVDSNDNPPTFESSFYFTPVTKSVKVGTKLLKVTAHDHKDFGMNSEIEYAVSGGNSSSKFRLDKQTGSVTVASSLTADTNKVYLLEITASDKGNPPLSAKTTVKIAVTEENHHTPEFSQNQVTVTVSEGLNVGTAIRTLSARDKDKDKQLNGLVMYNISSGNDEGLFSIHSQTGVLSLAKPLDYETKQKHELRVSATDGGWIAKTSYVTVNVLVTDVNDNPPVFDPVEYFPVVQENVPSGTTVVKMNATDKDSGPNALMAYVIQSSDSDLFIIDPNTGIITTQGFLDYEAKQVYHLTVKAFNVPDEERCSFAYVNIQLKGANEYVPRFVSKQYYFEVSEAAPKGTVIGEVFASDRDLGEDGIVYYLIFGRSRKRGFSINKKTGQIYVSGPLDREKEEKISLKVLAKNSGSIRGADIDEVLVNITILDANDPPVFTQELYDVQVNEGLSPGGLVTFVSAEDSDSVPSWSRFTYAIAASYEKGTFTINPQTGQVSVASELDRETVPVYNLTVLAVDSGSPAATGSAILIVTLEDINDNGPTLETTIGEVMENQRAGTSVMTLSSSDPDLAPNQGPFSYSLVSTGAASSYFTLSPSGELTTSREIDREQISDFYLPVIIKDSGIPQMSSTGTVHIKVSDQNDNPSESRSAEIYVHYFGNMFPGGSLGVVKPQDPDIQDTFHCSLTPPAAVLFSIPTGTCDLRSNSRSTDGTFDLSVRSSDGVHDAVNSHVRVFFIGFNNATVDNSILIRVVSQSISDFLTNHYLSFLRIANSQLAGLGTGVQIYGVFELNNNTFLMAAVKRGHGQYVNPSGVATFFQSIKEILHRQNGVKIDSVDYDPCSHNPCQNGGSCKRRLGVGPDMKTEESVPVILVSNRPLQPYACNCRPGYAGTLCETDIDECQPTPCHNGGTCHNLVGGFSCSCPEGFTGMACERDINECLSNPCQNGALCQNYPGGFNCLCKSGFAGKACESIINYCECNPCFNGGSCQNRVEGYYCHCPFGVFGKHCELNSYGFEELSYMEFPSLDPNNNYIYIKFATLKENALLMYNHDNQTGDKAEFLALEILEGRMRFSFNLGSGTYKLMTTIRVSDGQFHTVIARRAGMAASLTVDLCGEEQEPGYCAVSNVAVHTDWILDVQPNRLSVGGVRSIEALLHRRGQVATHDFVGCIMEFAVNGRPLEPSQALSSHGILDRCPRLEGVCVAEPCRHGGTCLDMWSWQQCQCTEGFTGPTCEKYITADTALSLDGSGRLDYGLSQTRKRDVLLARALQDPGRPVPEYSSLELKFRTRSGSGTLLHAQESSNYTTVRLKNGLLQYVSDAGVAGKVERIVGDVVLSDGQWHTLLLQRNGSSTILRIDESSSKVILHNTQDFGGTDVHTLSLGGIPARPTQQKTSPGFDGCYAYVKYNGELLPFSGEHRTVSISKTDPSVKIGCRGPNLCESSPCWDGLMCVNQWYTYQCVPPGDCSSNPCQHGGSCMPGARGGFTCACEEFYTGRVCESLVACLGVRCPQGTECKLGANGGFTCSPSATTEEMVLPIWAVPAIVGSCATVLALVVLSLILCNHCKGRKKTKVPKDEKKTKEEKKKKKKKKGSENVAFDDPDNIPPYGDDMTVRKQPEGNPKPDIIERENPYLIYDETDIPHNNETIPSAPCAPCAGPEADMEHYDIDNASSIAPSDADIIQHYKHFRSHTPKFSIQRHSPLGFARQSPLPLGATSYTYQPTYTQGLRSTPLSHSACPTPNPLSRHSPAPFNKPSSFYRNTPTRELNLARREGSPLDLHGEVCQPGMFNYATRLGRRSKSPQTMAGHGSRPGSRLKQPIEQIPLESGPPVGLSIEEVERLNTPRPRNPSICSADHGRSSSEEDCRRPLSRVRNPADGIPAPESSSESDSHDSFTCSEMEYDREKPVSYSSRIPKLSQVNESDADDEDHGGRMRQRRYSSRRAEGGAASGHNTLSEYQHHTLPHKLGQGSSNFNWDNLMNWGPGFTHYVDVFKDLALLPENSAAKDIEMKSGDGSITILNEGEAEQYV</sequence>
<dbReference type="GO" id="GO:0051239">
    <property type="term" value="P:regulation of multicellular organismal process"/>
    <property type="evidence" value="ECO:0007669"/>
    <property type="project" value="UniProtKB-ARBA"/>
</dbReference>
<dbReference type="GO" id="GO:0045296">
    <property type="term" value="F:cadherin binding"/>
    <property type="evidence" value="ECO:0007669"/>
    <property type="project" value="TreeGrafter"/>
</dbReference>
<dbReference type="SMART" id="SM00112">
    <property type="entry name" value="CA"/>
    <property type="match status" value="30"/>
</dbReference>
<dbReference type="FunFam" id="2.60.40.60:FF:000010">
    <property type="entry name" value="Cadherin EGF LAG seven-pass G-type receptor 3"/>
    <property type="match status" value="3"/>
</dbReference>
<dbReference type="GO" id="GO:0007423">
    <property type="term" value="P:sensory organ development"/>
    <property type="evidence" value="ECO:0007669"/>
    <property type="project" value="UniProtKB-ARBA"/>
</dbReference>
<evidence type="ECO:0000256" key="8">
    <source>
        <dbReference type="ARBA" id="ARBA00022989"/>
    </source>
</evidence>
<dbReference type="CDD" id="cd00110">
    <property type="entry name" value="LamG"/>
    <property type="match status" value="2"/>
</dbReference>
<dbReference type="GO" id="GO:0120036">
    <property type="term" value="P:plasma membrane bounded cell projection organization"/>
    <property type="evidence" value="ECO:0007669"/>
    <property type="project" value="UniProtKB-ARBA"/>
</dbReference>
<feature type="disulfide bond" evidence="17">
    <location>
        <begin position="3408"/>
        <end position="3417"/>
    </location>
</feature>
<dbReference type="GO" id="GO:0030182">
    <property type="term" value="P:neuron differentiation"/>
    <property type="evidence" value="ECO:0007669"/>
    <property type="project" value="UniProtKB-ARBA"/>
</dbReference>
<feature type="domain" description="Cadherin" evidence="22">
    <location>
        <begin position="1987"/>
        <end position="2022"/>
    </location>
</feature>
<evidence type="ECO:0000259" key="21">
    <source>
        <dbReference type="PROSITE" id="PS50026"/>
    </source>
</evidence>
<dbReference type="Pfam" id="PF12661">
    <property type="entry name" value="hEGF"/>
    <property type="match status" value="1"/>
</dbReference>
<evidence type="ECO:0000256" key="1">
    <source>
        <dbReference type="ARBA" id="ARBA00004167"/>
    </source>
</evidence>
<dbReference type="FunFam" id="2.60.40.60:FF:000108">
    <property type="entry name" value="FAT atypical cadherin 4"/>
    <property type="match status" value="1"/>
</dbReference>
<evidence type="ECO:0000256" key="16">
    <source>
        <dbReference type="PROSITE-ProRule" id="PRU00043"/>
    </source>
</evidence>
<dbReference type="GO" id="GO:0007156">
    <property type="term" value="P:homophilic cell adhesion via plasma membrane adhesion molecules"/>
    <property type="evidence" value="ECO:0007669"/>
    <property type="project" value="InterPro"/>
</dbReference>
<evidence type="ECO:0000256" key="11">
    <source>
        <dbReference type="ARBA" id="ARBA00023180"/>
    </source>
</evidence>
<evidence type="ECO:0000256" key="14">
    <source>
        <dbReference type="ARBA" id="ARBA00076313"/>
    </source>
</evidence>
<feature type="domain" description="Cadherin" evidence="22">
    <location>
        <begin position="65"/>
        <end position="122"/>
    </location>
</feature>
<dbReference type="Gene3D" id="2.10.25.10">
    <property type="entry name" value="Laminin"/>
    <property type="match status" value="6"/>
</dbReference>
<feature type="domain" description="Cadherin" evidence="22">
    <location>
        <begin position="238"/>
        <end position="339"/>
    </location>
</feature>
<dbReference type="InterPro" id="IPR000742">
    <property type="entry name" value="EGF"/>
</dbReference>
<dbReference type="InterPro" id="IPR039808">
    <property type="entry name" value="Cadherin"/>
</dbReference>
<feature type="domain" description="Cadherin" evidence="22">
    <location>
        <begin position="123"/>
        <end position="237"/>
    </location>
</feature>
<feature type="disulfide bond" evidence="17">
    <location>
        <begin position="3446"/>
        <end position="3455"/>
    </location>
</feature>
<feature type="domain" description="Cadherin" evidence="22">
    <location>
        <begin position="976"/>
        <end position="1079"/>
    </location>
</feature>
<dbReference type="InterPro" id="IPR009030">
    <property type="entry name" value="Growth_fac_rcpt_cys_sf"/>
</dbReference>
<evidence type="ECO:0000313" key="24">
    <source>
        <dbReference type="Proteomes" id="UP000694701"/>
    </source>
</evidence>
<dbReference type="Proteomes" id="UP000694701">
    <property type="component" value="Unplaced"/>
</dbReference>
<evidence type="ECO:0000256" key="18">
    <source>
        <dbReference type="SAM" id="MobiDB-lite"/>
    </source>
</evidence>
<dbReference type="SMART" id="SM00179">
    <property type="entry name" value="EGF_CA"/>
    <property type="match status" value="5"/>
</dbReference>
<dbReference type="PANTHER" id="PTHR24027">
    <property type="entry name" value="CADHERIN-23"/>
    <property type="match status" value="1"/>
</dbReference>
<keyword evidence="6 16" id="KW-0106">Calcium</keyword>
<comment type="subcellular location">
    <subcellularLocation>
        <location evidence="1">Membrane</location>
        <topology evidence="1">Single-pass membrane protein</topology>
    </subcellularLocation>
</comment>
<dbReference type="GO" id="GO:0016342">
    <property type="term" value="C:catenin complex"/>
    <property type="evidence" value="ECO:0007669"/>
    <property type="project" value="TreeGrafter"/>
</dbReference>
<dbReference type="SUPFAM" id="SSF49899">
    <property type="entry name" value="Concanavalin A-like lectins/glucanases"/>
    <property type="match status" value="2"/>
</dbReference>
<evidence type="ECO:0000256" key="13">
    <source>
        <dbReference type="ARBA" id="ARBA00070347"/>
    </source>
</evidence>
<dbReference type="PROSITE" id="PS50025">
    <property type="entry name" value="LAM_G_DOMAIN"/>
    <property type="match status" value="2"/>
</dbReference>
<keyword evidence="7" id="KW-0130">Cell adhesion</keyword>
<dbReference type="FunFam" id="2.60.40.60:FF:000020">
    <property type="entry name" value="Dachsous cadherin-related 1b"/>
    <property type="match status" value="5"/>
</dbReference>
<accession>A0A8C2Q8P8</accession>
<feature type="domain" description="Cadherin" evidence="22">
    <location>
        <begin position="2429"/>
        <end position="2539"/>
    </location>
</feature>
<feature type="domain" description="Cadherin" evidence="22">
    <location>
        <begin position="1823"/>
        <end position="1927"/>
    </location>
</feature>
<feature type="disulfide bond" evidence="17">
    <location>
        <begin position="3746"/>
        <end position="3755"/>
    </location>
</feature>
<evidence type="ECO:0000256" key="3">
    <source>
        <dbReference type="ARBA" id="ARBA00022692"/>
    </source>
</evidence>
<dbReference type="PROSITE" id="PS01186">
    <property type="entry name" value="EGF_2"/>
    <property type="match status" value="4"/>
</dbReference>
<evidence type="ECO:0000256" key="12">
    <source>
        <dbReference type="ARBA" id="ARBA00062851"/>
    </source>
</evidence>
<dbReference type="FunFam" id="2.60.40.60:FF:000116">
    <property type="entry name" value="Dachsous cadherin-related 2"/>
    <property type="match status" value="1"/>
</dbReference>
<dbReference type="FunFam" id="2.60.40.60:FF:000080">
    <property type="entry name" value="FAT atypical cadherin 1"/>
    <property type="match status" value="1"/>
</dbReference>
<keyword evidence="3 19" id="KW-0812">Transmembrane</keyword>
<feature type="domain" description="Cadherin" evidence="22">
    <location>
        <begin position="2646"/>
        <end position="2752"/>
    </location>
</feature>
<comment type="subunit">
    <text evidence="12">Heterophilic interaction with DCHS1; this interaction affects their respective protein levels. Interacts (via cytoplasmic domain) with MPDZ. Forms a complex with PALS1 and MPDZ.</text>
</comment>
<keyword evidence="2 17" id="KW-0245">EGF-like domain</keyword>
<feature type="domain" description="EGF-like" evidence="21">
    <location>
        <begin position="3360"/>
        <end position="3418"/>
    </location>
</feature>
<dbReference type="FunFam" id="2.60.40.60:FF:000029">
    <property type="entry name" value="Cadherin EGF LAG seven-pass G-type receptor 3"/>
    <property type="match status" value="1"/>
</dbReference>
<dbReference type="InterPro" id="IPR002126">
    <property type="entry name" value="Cadherin-like_dom"/>
</dbReference>
<dbReference type="SUPFAM" id="SSF49313">
    <property type="entry name" value="Cadherin-like"/>
    <property type="match status" value="30"/>
</dbReference>
<feature type="domain" description="Cadherin" evidence="22">
    <location>
        <begin position="773"/>
        <end position="872"/>
    </location>
</feature>
<feature type="disulfide bond" evidence="17">
    <location>
        <begin position="4010"/>
        <end position="4019"/>
    </location>
</feature>
<feature type="domain" description="EGF-like" evidence="21">
    <location>
        <begin position="3496"/>
        <end position="3532"/>
    </location>
</feature>
<dbReference type="InterPro" id="IPR001791">
    <property type="entry name" value="Laminin_G"/>
</dbReference>
<dbReference type="FunFam" id="2.10.25.10:FF:000168">
    <property type="entry name" value="FAT atypical cadherin 4"/>
    <property type="match status" value="1"/>
</dbReference>
<dbReference type="GO" id="GO:0007157">
    <property type="term" value="P:heterophilic cell-cell adhesion via plasma membrane cell adhesion molecules"/>
    <property type="evidence" value="ECO:0007669"/>
    <property type="project" value="UniProtKB-ARBA"/>
</dbReference>
<keyword evidence="4" id="KW-0732">Signal</keyword>
<dbReference type="FunFam" id="2.60.40.60:FF:000081">
    <property type="entry name" value="protocadherin Fat 4"/>
    <property type="match status" value="1"/>
</dbReference>
<dbReference type="SUPFAM" id="SSF57184">
    <property type="entry name" value="Growth factor receptor domain"/>
    <property type="match status" value="1"/>
</dbReference>
<dbReference type="PRINTS" id="PR00205">
    <property type="entry name" value="CADHERIN"/>
</dbReference>
<feature type="disulfide bond" evidence="17">
    <location>
        <begin position="3484"/>
        <end position="3493"/>
    </location>
</feature>
<keyword evidence="8 19" id="KW-1133">Transmembrane helix</keyword>
<dbReference type="CDD" id="cd00053">
    <property type="entry name" value="EGF"/>
    <property type="match status" value="1"/>
</dbReference>
<dbReference type="Pfam" id="PF00028">
    <property type="entry name" value="Cadherin"/>
    <property type="match status" value="28"/>
</dbReference>
<dbReference type="PROSITE" id="PS01187">
    <property type="entry name" value="EGF_CA"/>
    <property type="match status" value="1"/>
</dbReference>
<dbReference type="PROSITE" id="PS00232">
    <property type="entry name" value="CADHERIN_1"/>
    <property type="match status" value="14"/>
</dbReference>
<dbReference type="Gene3D" id="2.60.40.60">
    <property type="entry name" value="Cadherins"/>
    <property type="match status" value="30"/>
</dbReference>
<evidence type="ECO:0000256" key="9">
    <source>
        <dbReference type="ARBA" id="ARBA00023136"/>
    </source>
</evidence>
<feature type="domain" description="Cadherin" evidence="22">
    <location>
        <begin position="2857"/>
        <end position="2962"/>
    </location>
</feature>
<feature type="domain" description="Cadherin" evidence="22">
    <location>
        <begin position="2226"/>
        <end position="2329"/>
    </location>
</feature>
<dbReference type="FunFam" id="2.60.40.60:FF:000024">
    <property type="entry name" value="FAT atypical cadherin 3"/>
    <property type="match status" value="3"/>
</dbReference>
<dbReference type="FunFam" id="2.60.40.60:FF:000134">
    <property type="entry name" value="protocadherin Fat 4"/>
    <property type="match status" value="1"/>
</dbReference>
<keyword evidence="5" id="KW-0677">Repeat</keyword>
<feature type="compositionally biased region" description="Basic and acidic residues" evidence="18">
    <location>
        <begin position="4094"/>
        <end position="4104"/>
    </location>
</feature>
<feature type="region of interest" description="Disordered" evidence="18">
    <location>
        <begin position="4315"/>
        <end position="4471"/>
    </location>
</feature>
<dbReference type="FunFam" id="2.10.25.10:FF:000151">
    <property type="entry name" value="FAT atypical cadherin 4"/>
    <property type="match status" value="1"/>
</dbReference>
<dbReference type="FunFam" id="2.60.40.60:FF:000131">
    <property type="entry name" value="FAT atypical cadherin 4"/>
    <property type="match status" value="1"/>
</dbReference>
<evidence type="ECO:0000256" key="15">
    <source>
        <dbReference type="ARBA" id="ARBA00081404"/>
    </source>
</evidence>
<dbReference type="GO" id="GO:0007163">
    <property type="term" value="P:establishment or maintenance of cell polarity"/>
    <property type="evidence" value="ECO:0007669"/>
    <property type="project" value="UniProtKB-ARBA"/>
</dbReference>
<feature type="domain" description="EGF-like" evidence="21">
    <location>
        <begin position="3458"/>
        <end position="3494"/>
    </location>
</feature>
<dbReference type="FunFam" id="2.10.25.10:FF:000066">
    <property type="entry name" value="FAT atypical cadherin 4"/>
    <property type="match status" value="1"/>
</dbReference>
<dbReference type="FunFam" id="2.60.40.60:FF:000275">
    <property type="entry name" value="Si:dkey-30k22.7"/>
    <property type="match status" value="1"/>
</dbReference>
<feature type="domain" description="Cadherin" evidence="22">
    <location>
        <begin position="873"/>
        <end position="975"/>
    </location>
</feature>
<feature type="domain" description="Cadherin" evidence="22">
    <location>
        <begin position="1080"/>
        <end position="1189"/>
    </location>
</feature>
<evidence type="ECO:0000256" key="10">
    <source>
        <dbReference type="ARBA" id="ARBA00023157"/>
    </source>
</evidence>
<dbReference type="FunFam" id="2.60.40.60:FF:000180">
    <property type="entry name" value="FAT atypical cadherin 4"/>
    <property type="match status" value="1"/>
</dbReference>
<feature type="domain" description="Cadherin" evidence="22">
    <location>
        <begin position="3067"/>
        <end position="3171"/>
    </location>
</feature>
<name>A0A8C2Q8P8_CYPCA</name>
<evidence type="ECO:0000259" key="20">
    <source>
        <dbReference type="PROSITE" id="PS50025"/>
    </source>
</evidence>
<feature type="domain" description="Cadherin" evidence="22">
    <location>
        <begin position="1609"/>
        <end position="1719"/>
    </location>
</feature>
<keyword evidence="10 17" id="KW-1015">Disulfide bond</keyword>
<feature type="domain" description="Cadherin" evidence="22">
    <location>
        <begin position="561"/>
        <end position="668"/>
    </location>
</feature>
<dbReference type="SMART" id="SM00282">
    <property type="entry name" value="LamG"/>
    <property type="match status" value="2"/>
</dbReference>
<dbReference type="Pfam" id="PF07645">
    <property type="entry name" value="EGF_CA"/>
    <property type="match status" value="1"/>
</dbReference>
<proteinExistence type="predicted"/>
<feature type="domain" description="Cadherin" evidence="22">
    <location>
        <begin position="2329"/>
        <end position="2428"/>
    </location>
</feature>
<protein>
    <recommendedName>
        <fullName evidence="13">Protocadherin Fat 4</fullName>
    </recommendedName>
    <alternativeName>
        <fullName evidence="15">FAT tumor suppressor homolog 4</fullName>
    </alternativeName>
    <alternativeName>
        <fullName evidence="14">Fat-like cadherin protein FAT-J</fullName>
    </alternativeName>
</protein>
<evidence type="ECO:0000256" key="6">
    <source>
        <dbReference type="ARBA" id="ARBA00022837"/>
    </source>
</evidence>
<dbReference type="FunFam" id="2.10.25.10:FF:000293">
    <property type="entry name" value="FAT atypical cadherin 4"/>
    <property type="match status" value="1"/>
</dbReference>
<evidence type="ECO:0000256" key="4">
    <source>
        <dbReference type="ARBA" id="ARBA00022729"/>
    </source>
</evidence>
<feature type="domain" description="Cadherin" evidence="22">
    <location>
        <begin position="1190"/>
        <end position="1294"/>
    </location>
</feature>
<dbReference type="CDD" id="cd11304">
    <property type="entry name" value="Cadherin_repeat"/>
    <property type="match status" value="29"/>
</dbReference>
<evidence type="ECO:0000256" key="2">
    <source>
        <dbReference type="ARBA" id="ARBA00022536"/>
    </source>
</evidence>
<feature type="domain" description="Cadherin" evidence="22">
    <location>
        <begin position="1719"/>
        <end position="1822"/>
    </location>
</feature>
<dbReference type="InterPro" id="IPR001881">
    <property type="entry name" value="EGF-like_Ca-bd_dom"/>
</dbReference>
<evidence type="ECO:0000256" key="5">
    <source>
        <dbReference type="ARBA" id="ARBA00022737"/>
    </source>
</evidence>
<dbReference type="FunFam" id="2.60.120.200:FF:000030">
    <property type="entry name" value="FAT atypical cadherin 4"/>
    <property type="match status" value="1"/>
</dbReference>
<feature type="domain" description="EGF-like" evidence="21">
    <location>
        <begin position="3720"/>
        <end position="3756"/>
    </location>
</feature>
<evidence type="ECO:0000256" key="19">
    <source>
        <dbReference type="SAM" id="Phobius"/>
    </source>
</evidence>
<dbReference type="Pfam" id="PF00008">
    <property type="entry name" value="EGF"/>
    <property type="match status" value="3"/>
</dbReference>
<dbReference type="GO" id="GO:0005509">
    <property type="term" value="F:calcium ion binding"/>
    <property type="evidence" value="ECO:0007669"/>
    <property type="project" value="UniProtKB-UniRule"/>
</dbReference>
<dbReference type="GO" id="GO:0008013">
    <property type="term" value="F:beta-catenin binding"/>
    <property type="evidence" value="ECO:0007669"/>
    <property type="project" value="TreeGrafter"/>
</dbReference>
<dbReference type="SUPFAM" id="SSF57196">
    <property type="entry name" value="EGF/Laminin"/>
    <property type="match status" value="2"/>
</dbReference>
<dbReference type="FunFam" id="2.60.40.60:FF:000110">
    <property type="entry name" value="FAT atypical cadherin 4"/>
    <property type="match status" value="1"/>
</dbReference>
<dbReference type="CDD" id="cd00054">
    <property type="entry name" value="EGF_CA"/>
    <property type="match status" value="5"/>
</dbReference>
<feature type="domain" description="Cadherin" evidence="22">
    <location>
        <begin position="2124"/>
        <end position="2225"/>
    </location>
</feature>
<feature type="region of interest" description="Disordered" evidence="18">
    <location>
        <begin position="4094"/>
        <end position="4147"/>
    </location>
</feature>
<evidence type="ECO:0000256" key="7">
    <source>
        <dbReference type="ARBA" id="ARBA00022889"/>
    </source>
</evidence>
<feature type="domain" description="Cadherin" evidence="22">
    <location>
        <begin position="1407"/>
        <end position="1508"/>
    </location>
</feature>
<feature type="domain" description="EGF-like" evidence="21">
    <location>
        <begin position="3420"/>
        <end position="3456"/>
    </location>
</feature>
<feature type="domain" description="Laminin G" evidence="20">
    <location>
        <begin position="3776"/>
        <end position="3955"/>
    </location>
</feature>
<dbReference type="PROSITE" id="PS50026">
    <property type="entry name" value="EGF_3"/>
    <property type="match status" value="6"/>
</dbReference>
<dbReference type="GO" id="GO:0003007">
    <property type="term" value="P:heart morphogenesis"/>
    <property type="evidence" value="ECO:0007669"/>
    <property type="project" value="UniProtKB-ARBA"/>
</dbReference>
<dbReference type="InterPro" id="IPR000152">
    <property type="entry name" value="EGF-type_Asp/Asn_hydroxyl_site"/>
</dbReference>
<dbReference type="FunFam" id="2.60.40.60:FF:000037">
    <property type="entry name" value="FAT atypical cadherin 1"/>
    <property type="match status" value="1"/>
</dbReference>
<dbReference type="Gene3D" id="2.60.120.200">
    <property type="match status" value="2"/>
</dbReference>
<comment type="caution">
    <text evidence="17">Lacks conserved residue(s) required for the propagation of feature annotation.</text>
</comment>
<dbReference type="InterPro" id="IPR049883">
    <property type="entry name" value="NOTCH1_EGF-like"/>
</dbReference>
<dbReference type="PROSITE" id="PS00010">
    <property type="entry name" value="ASX_HYDROXYL"/>
    <property type="match status" value="3"/>
</dbReference>
<organism evidence="23 24">
    <name type="scientific">Cyprinus carpio</name>
    <name type="common">Common carp</name>
    <dbReference type="NCBI Taxonomy" id="7962"/>
    <lineage>
        <taxon>Eukaryota</taxon>
        <taxon>Metazoa</taxon>
        <taxon>Chordata</taxon>
        <taxon>Craniata</taxon>
        <taxon>Vertebrata</taxon>
        <taxon>Euteleostomi</taxon>
        <taxon>Actinopterygii</taxon>
        <taxon>Neopterygii</taxon>
        <taxon>Teleostei</taxon>
        <taxon>Ostariophysi</taxon>
        <taxon>Cypriniformes</taxon>
        <taxon>Cyprinidae</taxon>
        <taxon>Cyprininae</taxon>
        <taxon>Cyprinus</taxon>
    </lineage>
</organism>
<dbReference type="FunFam" id="2.60.40.60:FF:000106">
    <property type="entry name" value="FAT atypical cadherin 4"/>
    <property type="match status" value="1"/>
</dbReference>
<dbReference type="Ensembl" id="ENSCCRT00020124882.1">
    <property type="protein sequence ID" value="ENSCCRP00020114473.1"/>
    <property type="gene ID" value="ENSCCRG00020051775.1"/>
</dbReference>
<dbReference type="InterPro" id="IPR013320">
    <property type="entry name" value="ConA-like_dom_sf"/>
</dbReference>
<feature type="domain" description="EGF-like" evidence="21">
    <location>
        <begin position="3983"/>
        <end position="4020"/>
    </location>
</feature>
<keyword evidence="9 19" id="KW-0472">Membrane</keyword>
<evidence type="ECO:0000313" key="23">
    <source>
        <dbReference type="Ensembl" id="ENSCCRP00020114473.1"/>
    </source>
</evidence>
<feature type="domain" description="Cadherin" evidence="22">
    <location>
        <begin position="2540"/>
        <end position="2645"/>
    </location>
</feature>
<feature type="domain" description="Cadherin" evidence="22">
    <location>
        <begin position="456"/>
        <end position="560"/>
    </location>
</feature>
<dbReference type="InterPro" id="IPR020894">
    <property type="entry name" value="Cadherin_CS"/>
</dbReference>
<dbReference type="GO" id="GO:0016477">
    <property type="term" value="P:cell migration"/>
    <property type="evidence" value="ECO:0007669"/>
    <property type="project" value="TreeGrafter"/>
</dbReference>
<dbReference type="FunFam" id="2.60.40.60:FF:000144">
    <property type="entry name" value="FAT atypical cadherin 4"/>
    <property type="match status" value="1"/>
</dbReference>
<dbReference type="InterPro" id="IPR013032">
    <property type="entry name" value="EGF-like_CS"/>
</dbReference>